<keyword evidence="2" id="KW-1185">Reference proteome</keyword>
<evidence type="ECO:0000313" key="1">
    <source>
        <dbReference type="EMBL" id="GBP05183.1"/>
    </source>
</evidence>
<sequence length="111" mass="12737">MPIRKELASSCFFVFLEGELPSERVVGSHYIVEFQELHITFEIKRFSNLNLIILIWIGFALRRARTKSQLRCRIKHASFAQIKHGLSETPTYYAGEAGAGTPEWCTDATCW</sequence>
<name>A0A4C1SSG9_EUMVA</name>
<gene>
    <name evidence="1" type="ORF">EVAR_3488_1</name>
</gene>
<proteinExistence type="predicted"/>
<evidence type="ECO:0000313" key="2">
    <source>
        <dbReference type="Proteomes" id="UP000299102"/>
    </source>
</evidence>
<organism evidence="1 2">
    <name type="scientific">Eumeta variegata</name>
    <name type="common">Bagworm moth</name>
    <name type="synonym">Eumeta japonica</name>
    <dbReference type="NCBI Taxonomy" id="151549"/>
    <lineage>
        <taxon>Eukaryota</taxon>
        <taxon>Metazoa</taxon>
        <taxon>Ecdysozoa</taxon>
        <taxon>Arthropoda</taxon>
        <taxon>Hexapoda</taxon>
        <taxon>Insecta</taxon>
        <taxon>Pterygota</taxon>
        <taxon>Neoptera</taxon>
        <taxon>Endopterygota</taxon>
        <taxon>Lepidoptera</taxon>
        <taxon>Glossata</taxon>
        <taxon>Ditrysia</taxon>
        <taxon>Tineoidea</taxon>
        <taxon>Psychidae</taxon>
        <taxon>Oiketicinae</taxon>
        <taxon>Eumeta</taxon>
    </lineage>
</organism>
<dbReference type="EMBL" id="BGZK01000016">
    <property type="protein sequence ID" value="GBP05183.1"/>
    <property type="molecule type" value="Genomic_DNA"/>
</dbReference>
<comment type="caution">
    <text evidence="1">The sequence shown here is derived from an EMBL/GenBank/DDBJ whole genome shotgun (WGS) entry which is preliminary data.</text>
</comment>
<dbReference type="AlphaFoldDB" id="A0A4C1SSG9"/>
<reference evidence="1 2" key="1">
    <citation type="journal article" date="2019" name="Commun. Biol.">
        <title>The bagworm genome reveals a unique fibroin gene that provides high tensile strength.</title>
        <authorList>
            <person name="Kono N."/>
            <person name="Nakamura H."/>
            <person name="Ohtoshi R."/>
            <person name="Tomita M."/>
            <person name="Numata K."/>
            <person name="Arakawa K."/>
        </authorList>
    </citation>
    <scope>NUCLEOTIDE SEQUENCE [LARGE SCALE GENOMIC DNA]</scope>
</reference>
<dbReference type="Proteomes" id="UP000299102">
    <property type="component" value="Unassembled WGS sequence"/>
</dbReference>
<protein>
    <submittedName>
        <fullName evidence="1">Uncharacterized protein</fullName>
    </submittedName>
</protein>
<accession>A0A4C1SSG9</accession>